<name>A0A3N4LMW9_9PEZI</name>
<evidence type="ECO:0000313" key="4">
    <source>
        <dbReference type="EMBL" id="RPB22672.1"/>
    </source>
</evidence>
<dbReference type="PANTHER" id="PTHR39472">
    <property type="entry name" value="EXPRESSED PROTEIN"/>
    <property type="match status" value="1"/>
</dbReference>
<reference evidence="4 5" key="1">
    <citation type="journal article" date="2018" name="Nat. Ecol. Evol.">
        <title>Pezizomycetes genomes reveal the molecular basis of ectomycorrhizal truffle lifestyle.</title>
        <authorList>
            <person name="Murat C."/>
            <person name="Payen T."/>
            <person name="Noel B."/>
            <person name="Kuo A."/>
            <person name="Morin E."/>
            <person name="Chen J."/>
            <person name="Kohler A."/>
            <person name="Krizsan K."/>
            <person name="Balestrini R."/>
            <person name="Da Silva C."/>
            <person name="Montanini B."/>
            <person name="Hainaut M."/>
            <person name="Levati E."/>
            <person name="Barry K.W."/>
            <person name="Belfiori B."/>
            <person name="Cichocki N."/>
            <person name="Clum A."/>
            <person name="Dockter R.B."/>
            <person name="Fauchery L."/>
            <person name="Guy J."/>
            <person name="Iotti M."/>
            <person name="Le Tacon F."/>
            <person name="Lindquist E.A."/>
            <person name="Lipzen A."/>
            <person name="Malagnac F."/>
            <person name="Mello A."/>
            <person name="Molinier V."/>
            <person name="Miyauchi S."/>
            <person name="Poulain J."/>
            <person name="Riccioni C."/>
            <person name="Rubini A."/>
            <person name="Sitrit Y."/>
            <person name="Splivallo R."/>
            <person name="Traeger S."/>
            <person name="Wang M."/>
            <person name="Zifcakova L."/>
            <person name="Wipf D."/>
            <person name="Zambonelli A."/>
            <person name="Paolocci F."/>
            <person name="Nowrousian M."/>
            <person name="Ottonello S."/>
            <person name="Baldrian P."/>
            <person name="Spatafora J.W."/>
            <person name="Henrissat B."/>
            <person name="Nagy L.G."/>
            <person name="Aury J.M."/>
            <person name="Wincker P."/>
            <person name="Grigoriev I.V."/>
            <person name="Bonfante P."/>
            <person name="Martin F.M."/>
        </authorList>
    </citation>
    <scope>NUCLEOTIDE SEQUENCE [LARGE SCALE GENOMIC DNA]</scope>
    <source>
        <strain evidence="4 5">ATCC MYA-4762</strain>
    </source>
</reference>
<evidence type="ECO:0000256" key="1">
    <source>
        <dbReference type="ARBA" id="ARBA00005537"/>
    </source>
</evidence>
<gene>
    <name evidence="4" type="ORF">L211DRAFT_857978</name>
</gene>
<dbReference type="EMBL" id="ML121550">
    <property type="protein sequence ID" value="RPB22672.1"/>
    <property type="molecule type" value="Genomic_DNA"/>
</dbReference>
<keyword evidence="5" id="KW-1185">Reference proteome</keyword>
<dbReference type="Pfam" id="PF05769">
    <property type="entry name" value="SIKE"/>
    <property type="match status" value="1"/>
</dbReference>
<dbReference type="PANTHER" id="PTHR39472:SF1">
    <property type="entry name" value="EXPRESSED PROTEIN"/>
    <property type="match status" value="1"/>
</dbReference>
<dbReference type="STRING" id="1051890.A0A3N4LMW9"/>
<protein>
    <submittedName>
        <fullName evidence="4">Uncharacterized protein</fullName>
    </submittedName>
</protein>
<dbReference type="InParanoid" id="A0A3N4LMW9"/>
<comment type="similarity">
    <text evidence="1">Belongs to the SIKE family.</text>
</comment>
<dbReference type="AlphaFoldDB" id="A0A3N4LMW9"/>
<feature type="coiled-coil region" evidence="3">
    <location>
        <begin position="64"/>
        <end position="91"/>
    </location>
</feature>
<keyword evidence="2 3" id="KW-0175">Coiled coil</keyword>
<dbReference type="InterPro" id="IPR008555">
    <property type="entry name" value="SIKE"/>
</dbReference>
<sequence length="211" mass="23469">MTGNQLDLNHLWTQVQELSAILQVNRDQAQGLVRRADEIRGRVANGEGGSFLRDVNGELNGAREVELERELAAVKEENAALRADNEDLNNVLMEYASTLEKVLDGLRVYAHEHTITTINIHQSYTAQLANERQANAILRQNEADSQGRLSAMAMLLRQAYDAQTNNVDADTVIEGLKYENAALREALGLPKETAALAEARVVWHLHMGYPI</sequence>
<accession>A0A3N4LMW9</accession>
<dbReference type="Proteomes" id="UP000267821">
    <property type="component" value="Unassembled WGS sequence"/>
</dbReference>
<proteinExistence type="inferred from homology"/>
<dbReference type="OrthoDB" id="21214at2759"/>
<evidence type="ECO:0000256" key="2">
    <source>
        <dbReference type="ARBA" id="ARBA00023054"/>
    </source>
</evidence>
<evidence type="ECO:0000256" key="3">
    <source>
        <dbReference type="SAM" id="Coils"/>
    </source>
</evidence>
<organism evidence="4 5">
    <name type="scientific">Terfezia boudieri ATCC MYA-4762</name>
    <dbReference type="NCBI Taxonomy" id="1051890"/>
    <lineage>
        <taxon>Eukaryota</taxon>
        <taxon>Fungi</taxon>
        <taxon>Dikarya</taxon>
        <taxon>Ascomycota</taxon>
        <taxon>Pezizomycotina</taxon>
        <taxon>Pezizomycetes</taxon>
        <taxon>Pezizales</taxon>
        <taxon>Pezizaceae</taxon>
        <taxon>Terfezia</taxon>
    </lineage>
</organism>
<evidence type="ECO:0000313" key="5">
    <source>
        <dbReference type="Proteomes" id="UP000267821"/>
    </source>
</evidence>